<evidence type="ECO:0000256" key="5">
    <source>
        <dbReference type="SAM" id="Coils"/>
    </source>
</evidence>
<dbReference type="EMBL" id="JAEMWV010000010">
    <property type="protein sequence ID" value="MBN8253428.1"/>
    <property type="molecule type" value="Genomic_DNA"/>
</dbReference>
<proteinExistence type="predicted"/>
<dbReference type="PROSITE" id="PS00041">
    <property type="entry name" value="HTH_ARAC_FAMILY_1"/>
    <property type="match status" value="1"/>
</dbReference>
<dbReference type="Pfam" id="PF12833">
    <property type="entry name" value="HTH_18"/>
    <property type="match status" value="1"/>
</dbReference>
<dbReference type="GO" id="GO:0043565">
    <property type="term" value="F:sequence-specific DNA binding"/>
    <property type="evidence" value="ECO:0007669"/>
    <property type="project" value="InterPro"/>
</dbReference>
<dbReference type="SUPFAM" id="SSF52172">
    <property type="entry name" value="CheY-like"/>
    <property type="match status" value="1"/>
</dbReference>
<dbReference type="InterPro" id="IPR020449">
    <property type="entry name" value="Tscrpt_reg_AraC-type_HTH"/>
</dbReference>
<dbReference type="InterPro" id="IPR001789">
    <property type="entry name" value="Sig_transdc_resp-reg_receiver"/>
</dbReference>
<dbReference type="SMART" id="SM00342">
    <property type="entry name" value="HTH_ARAC"/>
    <property type="match status" value="1"/>
</dbReference>
<dbReference type="PROSITE" id="PS50110">
    <property type="entry name" value="RESPONSE_REGULATORY"/>
    <property type="match status" value="1"/>
</dbReference>
<dbReference type="Pfam" id="PF00072">
    <property type="entry name" value="Response_reg"/>
    <property type="match status" value="1"/>
</dbReference>
<dbReference type="SMART" id="SM00448">
    <property type="entry name" value="REC"/>
    <property type="match status" value="1"/>
</dbReference>
<dbReference type="Gene3D" id="3.40.50.2300">
    <property type="match status" value="1"/>
</dbReference>
<dbReference type="Proteomes" id="UP000664578">
    <property type="component" value="Unassembled WGS sequence"/>
</dbReference>
<dbReference type="AlphaFoldDB" id="A0A1N6P807"/>
<accession>A0A1N6P807</accession>
<reference evidence="6" key="1">
    <citation type="submission" date="2020-12" db="EMBL/GenBank/DDBJ databases">
        <title>PHA producing bacteria isolated from mangrove.</title>
        <authorList>
            <person name="Zheng W."/>
            <person name="Yu S."/>
            <person name="Huang Y."/>
        </authorList>
    </citation>
    <scope>NUCLEOTIDE SEQUENCE</scope>
    <source>
        <strain evidence="6">GN22-4</strain>
    </source>
</reference>
<dbReference type="PROSITE" id="PS01124">
    <property type="entry name" value="HTH_ARAC_FAMILY_2"/>
    <property type="match status" value="1"/>
</dbReference>
<keyword evidence="2" id="KW-0238">DNA-binding</keyword>
<protein>
    <submittedName>
        <fullName evidence="6">Response regulator</fullName>
    </submittedName>
</protein>
<feature type="modified residue" description="4-aspartylphosphate" evidence="4">
    <location>
        <position position="54"/>
    </location>
</feature>
<dbReference type="PANTHER" id="PTHR43280:SF28">
    <property type="entry name" value="HTH-TYPE TRANSCRIPTIONAL ACTIVATOR RHAS"/>
    <property type="match status" value="1"/>
</dbReference>
<dbReference type="InterPro" id="IPR018062">
    <property type="entry name" value="HTH_AraC-typ_CS"/>
</dbReference>
<gene>
    <name evidence="6" type="ORF">JF537_17790</name>
</gene>
<comment type="caution">
    <text evidence="6">The sequence shown here is derived from an EMBL/GenBank/DDBJ whole genome shotgun (WGS) entry which is preliminary data.</text>
</comment>
<dbReference type="InterPro" id="IPR018060">
    <property type="entry name" value="HTH_AraC"/>
</dbReference>
<feature type="coiled-coil region" evidence="5">
    <location>
        <begin position="115"/>
        <end position="142"/>
    </location>
</feature>
<keyword evidence="1" id="KW-0805">Transcription regulation</keyword>
<evidence type="ECO:0000313" key="7">
    <source>
        <dbReference type="Proteomes" id="UP000664578"/>
    </source>
</evidence>
<dbReference type="RefSeq" id="WP_076512276.1">
    <property type="nucleotide sequence ID" value="NZ_CM125968.1"/>
</dbReference>
<evidence type="ECO:0000256" key="2">
    <source>
        <dbReference type="ARBA" id="ARBA00023125"/>
    </source>
</evidence>
<dbReference type="InterPro" id="IPR009057">
    <property type="entry name" value="Homeodomain-like_sf"/>
</dbReference>
<evidence type="ECO:0000256" key="1">
    <source>
        <dbReference type="ARBA" id="ARBA00023015"/>
    </source>
</evidence>
<organism evidence="6 7">
    <name type="scientific">Priestia flexa</name>
    <dbReference type="NCBI Taxonomy" id="86664"/>
    <lineage>
        <taxon>Bacteria</taxon>
        <taxon>Bacillati</taxon>
        <taxon>Bacillota</taxon>
        <taxon>Bacilli</taxon>
        <taxon>Bacillales</taxon>
        <taxon>Bacillaceae</taxon>
        <taxon>Priestia</taxon>
    </lineage>
</organism>
<name>A0A1N6P807_9BACI</name>
<sequence length="390" mass="45319">MKALIVDDEKNVRKVMRQLGEWESVGINEVLEATNGIEALEIIEKEKPGVIFTDIKMPKMSGLQLIERLNQHSYTGKVILVTGYDDYTFMRKAIQLNSFDYLLKPIDPEAFQQVLTKVVDSLEAEQEENEEILAEAKKLRHSQLMTSLCLNEGTDTAFLHSIIPEAEEIDFTLLYFYQGHQPDPCINELSNELQARNMGATFTFQGEENLYIVLTAKHQWVYVERWISENISIPIRLVQDSFSSFNQIPEVFHGLLTALKGNQYRAIRQVDELEALKRMQEIVAYVEDYYMEDISLQKLSKMFFLTREHISRKFKKETGMTLSKYVTNLRVRQAKQWLLETAETIHSISLMLGYQDEKYFSKLFKKVVGLTPFEYRALYANVRDSEKSSI</sequence>
<evidence type="ECO:0000256" key="4">
    <source>
        <dbReference type="PROSITE-ProRule" id="PRU00169"/>
    </source>
</evidence>
<dbReference type="PRINTS" id="PR00032">
    <property type="entry name" value="HTHARAC"/>
</dbReference>
<dbReference type="Gene3D" id="1.10.10.60">
    <property type="entry name" value="Homeodomain-like"/>
    <property type="match status" value="2"/>
</dbReference>
<keyword evidence="4" id="KW-0597">Phosphoprotein</keyword>
<keyword evidence="5" id="KW-0175">Coiled coil</keyword>
<dbReference type="CDD" id="cd17536">
    <property type="entry name" value="REC_YesN-like"/>
    <property type="match status" value="1"/>
</dbReference>
<evidence type="ECO:0000256" key="3">
    <source>
        <dbReference type="ARBA" id="ARBA00023163"/>
    </source>
</evidence>
<dbReference type="InterPro" id="IPR011006">
    <property type="entry name" value="CheY-like_superfamily"/>
</dbReference>
<dbReference type="PANTHER" id="PTHR43280">
    <property type="entry name" value="ARAC-FAMILY TRANSCRIPTIONAL REGULATOR"/>
    <property type="match status" value="1"/>
</dbReference>
<dbReference type="GO" id="GO:0000160">
    <property type="term" value="P:phosphorelay signal transduction system"/>
    <property type="evidence" value="ECO:0007669"/>
    <property type="project" value="InterPro"/>
</dbReference>
<evidence type="ECO:0000313" key="6">
    <source>
        <dbReference type="EMBL" id="MBN8253428.1"/>
    </source>
</evidence>
<dbReference type="GO" id="GO:0003700">
    <property type="term" value="F:DNA-binding transcription factor activity"/>
    <property type="evidence" value="ECO:0007669"/>
    <property type="project" value="InterPro"/>
</dbReference>
<keyword evidence="3" id="KW-0804">Transcription</keyword>
<dbReference type="SUPFAM" id="SSF46689">
    <property type="entry name" value="Homeodomain-like"/>
    <property type="match status" value="2"/>
</dbReference>